<reference evidence="3" key="1">
    <citation type="journal article" date="2019" name="Nat. Commun.">
        <title>The genome of broomcorn millet.</title>
        <authorList>
            <person name="Zou C."/>
            <person name="Miki D."/>
            <person name="Li D."/>
            <person name="Tang Q."/>
            <person name="Xiao L."/>
            <person name="Rajput S."/>
            <person name="Deng P."/>
            <person name="Jia W."/>
            <person name="Huang R."/>
            <person name="Zhang M."/>
            <person name="Sun Y."/>
            <person name="Hu J."/>
            <person name="Fu X."/>
            <person name="Schnable P.S."/>
            <person name="Li F."/>
            <person name="Zhang H."/>
            <person name="Feng B."/>
            <person name="Zhu X."/>
            <person name="Liu R."/>
            <person name="Schnable J.C."/>
            <person name="Zhu J.-K."/>
            <person name="Zhang H."/>
        </authorList>
    </citation>
    <scope>NUCLEOTIDE SEQUENCE [LARGE SCALE GENOMIC DNA]</scope>
</reference>
<evidence type="ECO:0000256" key="1">
    <source>
        <dbReference type="SAM" id="MobiDB-lite"/>
    </source>
</evidence>
<dbReference type="Proteomes" id="UP000275267">
    <property type="component" value="Unassembled WGS sequence"/>
</dbReference>
<feature type="compositionally biased region" description="Basic residues" evidence="1">
    <location>
        <begin position="52"/>
        <end position="61"/>
    </location>
</feature>
<dbReference type="AlphaFoldDB" id="A0A3L6S2E8"/>
<sequence>MLMMCNANQVRTIRPGATIYQVALVASDKGSSHIFDISEKKPKHRSQIDSRIRKRSQPRRK</sequence>
<comment type="caution">
    <text evidence="2">The sequence shown here is derived from an EMBL/GenBank/DDBJ whole genome shotgun (WGS) entry which is preliminary data.</text>
</comment>
<gene>
    <name evidence="2" type="ORF">C2845_PM09G09190</name>
</gene>
<evidence type="ECO:0000313" key="3">
    <source>
        <dbReference type="Proteomes" id="UP000275267"/>
    </source>
</evidence>
<keyword evidence="3" id="KW-1185">Reference proteome</keyword>
<proteinExistence type="predicted"/>
<organism evidence="2 3">
    <name type="scientific">Panicum miliaceum</name>
    <name type="common">Proso millet</name>
    <name type="synonym">Broomcorn millet</name>
    <dbReference type="NCBI Taxonomy" id="4540"/>
    <lineage>
        <taxon>Eukaryota</taxon>
        <taxon>Viridiplantae</taxon>
        <taxon>Streptophyta</taxon>
        <taxon>Embryophyta</taxon>
        <taxon>Tracheophyta</taxon>
        <taxon>Spermatophyta</taxon>
        <taxon>Magnoliopsida</taxon>
        <taxon>Liliopsida</taxon>
        <taxon>Poales</taxon>
        <taxon>Poaceae</taxon>
        <taxon>PACMAD clade</taxon>
        <taxon>Panicoideae</taxon>
        <taxon>Panicodae</taxon>
        <taxon>Paniceae</taxon>
        <taxon>Panicinae</taxon>
        <taxon>Panicum</taxon>
        <taxon>Panicum sect. Panicum</taxon>
    </lineage>
</organism>
<protein>
    <submittedName>
        <fullName evidence="2">WD repeat-containing protein 44-like</fullName>
    </submittedName>
</protein>
<feature type="compositionally biased region" description="Basic and acidic residues" evidence="1">
    <location>
        <begin position="36"/>
        <end position="51"/>
    </location>
</feature>
<name>A0A3L6S2E8_PANMI</name>
<feature type="region of interest" description="Disordered" evidence="1">
    <location>
        <begin position="35"/>
        <end position="61"/>
    </location>
</feature>
<accession>A0A3L6S2E8</accession>
<dbReference type="EMBL" id="PQIB02000006">
    <property type="protein sequence ID" value="RLN12622.1"/>
    <property type="molecule type" value="Genomic_DNA"/>
</dbReference>
<evidence type="ECO:0000313" key="2">
    <source>
        <dbReference type="EMBL" id="RLN12622.1"/>
    </source>
</evidence>